<dbReference type="Proteomes" id="UP000785679">
    <property type="component" value="Unassembled WGS sequence"/>
</dbReference>
<name>A0A8J8NP52_HALGN</name>
<protein>
    <submittedName>
        <fullName evidence="2">Uncharacterized protein</fullName>
    </submittedName>
</protein>
<feature type="region of interest" description="Disordered" evidence="1">
    <location>
        <begin position="109"/>
        <end position="132"/>
    </location>
</feature>
<feature type="compositionally biased region" description="Low complexity" evidence="1">
    <location>
        <begin position="27"/>
        <end position="43"/>
    </location>
</feature>
<gene>
    <name evidence="2" type="ORF">FGO68_gene8291</name>
</gene>
<feature type="compositionally biased region" description="Polar residues" evidence="1">
    <location>
        <begin position="121"/>
        <end position="132"/>
    </location>
</feature>
<organism evidence="2 3">
    <name type="scientific">Halteria grandinella</name>
    <dbReference type="NCBI Taxonomy" id="5974"/>
    <lineage>
        <taxon>Eukaryota</taxon>
        <taxon>Sar</taxon>
        <taxon>Alveolata</taxon>
        <taxon>Ciliophora</taxon>
        <taxon>Intramacronucleata</taxon>
        <taxon>Spirotrichea</taxon>
        <taxon>Stichotrichia</taxon>
        <taxon>Sporadotrichida</taxon>
        <taxon>Halteriidae</taxon>
        <taxon>Halteria</taxon>
    </lineage>
</organism>
<sequence>MKAIHQGRYNMPPSIQNESEQWDSKSNHLQSHQESSSQSNWSNKLSQNFQRNFQLMKDEYRGLRDQWKSGEAVKDLSDRQSLRQHCKYIRDSAQSSWDYYRKHIWHQQFHSQDQSGRRGSLINSNYSPVPSQ</sequence>
<feature type="region of interest" description="Disordered" evidence="1">
    <location>
        <begin position="1"/>
        <end position="43"/>
    </location>
</feature>
<comment type="caution">
    <text evidence="2">The sequence shown here is derived from an EMBL/GenBank/DDBJ whole genome shotgun (WGS) entry which is preliminary data.</text>
</comment>
<keyword evidence="3" id="KW-1185">Reference proteome</keyword>
<proteinExistence type="predicted"/>
<evidence type="ECO:0000313" key="2">
    <source>
        <dbReference type="EMBL" id="TNV77696.1"/>
    </source>
</evidence>
<dbReference type="EMBL" id="RRYP01011491">
    <property type="protein sequence ID" value="TNV77696.1"/>
    <property type="molecule type" value="Genomic_DNA"/>
</dbReference>
<evidence type="ECO:0000256" key="1">
    <source>
        <dbReference type="SAM" id="MobiDB-lite"/>
    </source>
</evidence>
<reference evidence="2" key="1">
    <citation type="submission" date="2019-06" db="EMBL/GenBank/DDBJ databases">
        <authorList>
            <person name="Zheng W."/>
        </authorList>
    </citation>
    <scope>NUCLEOTIDE SEQUENCE</scope>
    <source>
        <strain evidence="2">QDHG01</strain>
    </source>
</reference>
<dbReference type="AlphaFoldDB" id="A0A8J8NP52"/>
<accession>A0A8J8NP52</accession>
<evidence type="ECO:0000313" key="3">
    <source>
        <dbReference type="Proteomes" id="UP000785679"/>
    </source>
</evidence>